<proteinExistence type="predicted"/>
<dbReference type="SUPFAM" id="SSF54593">
    <property type="entry name" value="Glyoxalase/Bleomycin resistance protein/Dihydroxybiphenyl dioxygenase"/>
    <property type="match status" value="1"/>
</dbReference>
<dbReference type="Proteomes" id="UP000231553">
    <property type="component" value="Unassembled WGS sequence"/>
</dbReference>
<dbReference type="RefSeq" id="WP_100160678.1">
    <property type="nucleotide sequence ID" value="NZ_PGTB01000001.1"/>
</dbReference>
<protein>
    <submittedName>
        <fullName evidence="2">VOC family protein</fullName>
    </submittedName>
</protein>
<dbReference type="InterPro" id="IPR029068">
    <property type="entry name" value="Glyas_Bleomycin-R_OHBP_Dase"/>
</dbReference>
<evidence type="ECO:0000313" key="2">
    <source>
        <dbReference type="EMBL" id="PJE38551.1"/>
    </source>
</evidence>
<reference evidence="2 3" key="1">
    <citation type="journal article" date="2018" name="Int. J. Syst. Evol. Microbiol.">
        <title>Pseudooceanicola lipolyticus sp. nov., a marine alphaproteobacterium, reclassification of Oceanicola flagellatus as Pseudooceanicola flagellatus comb. nov. and emended description of the genus Pseudooceanicola.</title>
        <authorList>
            <person name="Huang M.-M."/>
            <person name="Guo L.-L."/>
            <person name="Wu Y.-H."/>
            <person name="Lai Q.-L."/>
            <person name="Shao Z.-Z."/>
            <person name="Wang C.-S."/>
            <person name="Wu M."/>
            <person name="Xu X.-W."/>
        </authorList>
    </citation>
    <scope>NUCLEOTIDE SEQUENCE [LARGE SCALE GENOMIC DNA]</scope>
    <source>
        <strain evidence="2 3">157</strain>
    </source>
</reference>
<dbReference type="EMBL" id="PGTB01000001">
    <property type="protein sequence ID" value="PJE38551.1"/>
    <property type="molecule type" value="Genomic_DNA"/>
</dbReference>
<evidence type="ECO:0000313" key="3">
    <source>
        <dbReference type="Proteomes" id="UP000231553"/>
    </source>
</evidence>
<accession>A0A2M8J700</accession>
<dbReference type="OrthoDB" id="9812467at2"/>
<keyword evidence="3" id="KW-1185">Reference proteome</keyword>
<name>A0A2M8J700_9RHOB</name>
<dbReference type="PANTHER" id="PTHR40265">
    <property type="entry name" value="BLL2707 PROTEIN"/>
    <property type="match status" value="1"/>
</dbReference>
<evidence type="ECO:0000259" key="1">
    <source>
        <dbReference type="Pfam" id="PF13468"/>
    </source>
</evidence>
<gene>
    <name evidence="2" type="ORF">CVM52_00015</name>
</gene>
<sequence>MELDHLVINTLRGMEDAARIFTALGFALTPRGYHSLGSVNHLAVVPGAYLELVGLPETGKQRQEVLDSPLGLSGLVFKTDDPDALYARLTAQGLAVAEPIAFSRPVELADETRHARFRTVRLAPTVFPAGRVYFCQHFTPELVWRPEDMTHPNGFRAMSRLVADSPDPKAEAALYARVLDIGVQRADAGWLLELGAFALELRQGPRHRFARAVLDFDDCTALAARATAAQGVNWAGTAAGGTLSIAALDLDLVCRAAR</sequence>
<feature type="domain" description="Glyoxalase-like" evidence="1">
    <location>
        <begin position="3"/>
        <end position="179"/>
    </location>
</feature>
<dbReference type="AlphaFoldDB" id="A0A2M8J700"/>
<dbReference type="PANTHER" id="PTHR40265:SF1">
    <property type="entry name" value="GLYOXALASE-LIKE DOMAIN-CONTAINING PROTEIN"/>
    <property type="match status" value="1"/>
</dbReference>
<comment type="caution">
    <text evidence="2">The sequence shown here is derived from an EMBL/GenBank/DDBJ whole genome shotgun (WGS) entry which is preliminary data.</text>
</comment>
<organism evidence="2 3">
    <name type="scientific">Pseudooceanicola lipolyticus</name>
    <dbReference type="NCBI Taxonomy" id="2029104"/>
    <lineage>
        <taxon>Bacteria</taxon>
        <taxon>Pseudomonadati</taxon>
        <taxon>Pseudomonadota</taxon>
        <taxon>Alphaproteobacteria</taxon>
        <taxon>Rhodobacterales</taxon>
        <taxon>Paracoccaceae</taxon>
        <taxon>Pseudooceanicola</taxon>
    </lineage>
</organism>
<dbReference type="Gene3D" id="3.10.180.10">
    <property type="entry name" value="2,3-Dihydroxybiphenyl 1,2-Dioxygenase, domain 1"/>
    <property type="match status" value="1"/>
</dbReference>
<dbReference type="Pfam" id="PF13468">
    <property type="entry name" value="Glyoxalase_3"/>
    <property type="match status" value="1"/>
</dbReference>
<dbReference type="InterPro" id="IPR025870">
    <property type="entry name" value="Glyoxalase-like_dom"/>
</dbReference>